<evidence type="ECO:0000313" key="3">
    <source>
        <dbReference type="Proteomes" id="UP001143480"/>
    </source>
</evidence>
<accession>A0A9W6KFR1</accession>
<keyword evidence="3" id="KW-1185">Reference proteome</keyword>
<name>A0A9W6KFR1_9ACTN</name>
<gene>
    <name evidence="2" type="ORF">GCM10017581_016050</name>
</gene>
<feature type="compositionally biased region" description="Basic residues" evidence="1">
    <location>
        <begin position="57"/>
        <end position="74"/>
    </location>
</feature>
<dbReference type="Proteomes" id="UP001143480">
    <property type="component" value="Unassembled WGS sequence"/>
</dbReference>
<dbReference type="AlphaFoldDB" id="A0A9W6KFR1"/>
<proteinExistence type="predicted"/>
<organism evidence="2 3">
    <name type="scientific">Dactylosporangium matsuzakiense</name>
    <dbReference type="NCBI Taxonomy" id="53360"/>
    <lineage>
        <taxon>Bacteria</taxon>
        <taxon>Bacillati</taxon>
        <taxon>Actinomycetota</taxon>
        <taxon>Actinomycetes</taxon>
        <taxon>Micromonosporales</taxon>
        <taxon>Micromonosporaceae</taxon>
        <taxon>Dactylosporangium</taxon>
    </lineage>
</organism>
<protein>
    <submittedName>
        <fullName evidence="2">Uncharacterized protein</fullName>
    </submittedName>
</protein>
<dbReference type="EMBL" id="BSFP01000005">
    <property type="protein sequence ID" value="GLK99864.1"/>
    <property type="molecule type" value="Genomic_DNA"/>
</dbReference>
<evidence type="ECO:0000313" key="2">
    <source>
        <dbReference type="EMBL" id="GLK99864.1"/>
    </source>
</evidence>
<evidence type="ECO:0000256" key="1">
    <source>
        <dbReference type="SAM" id="MobiDB-lite"/>
    </source>
</evidence>
<reference evidence="2" key="2">
    <citation type="submission" date="2023-01" db="EMBL/GenBank/DDBJ databases">
        <authorList>
            <person name="Sun Q."/>
            <person name="Evtushenko L."/>
        </authorList>
    </citation>
    <scope>NUCLEOTIDE SEQUENCE</scope>
    <source>
        <strain evidence="2">VKM Ac-1321</strain>
    </source>
</reference>
<feature type="region of interest" description="Disordered" evidence="1">
    <location>
        <begin position="57"/>
        <end position="105"/>
    </location>
</feature>
<sequence>MDELWKLEEAGWRSLCGGDPVTHYDAVLTEDALMIVPGAALDRQTVLQIVDGRRTMAGRRAHRPFSAATRRRCRGAGVPGGGASSERGRAVSSHHDERLHPPRGLMATRAASTDARACLSYRSTGADAPATPVRAVSWPP</sequence>
<comment type="caution">
    <text evidence="2">The sequence shown here is derived from an EMBL/GenBank/DDBJ whole genome shotgun (WGS) entry which is preliminary data.</text>
</comment>
<reference evidence="2" key="1">
    <citation type="journal article" date="2014" name="Int. J. Syst. Evol. Microbiol.">
        <title>Complete genome sequence of Corynebacterium casei LMG S-19264T (=DSM 44701T), isolated from a smear-ripened cheese.</title>
        <authorList>
            <consortium name="US DOE Joint Genome Institute (JGI-PGF)"/>
            <person name="Walter F."/>
            <person name="Albersmeier A."/>
            <person name="Kalinowski J."/>
            <person name="Ruckert C."/>
        </authorList>
    </citation>
    <scope>NUCLEOTIDE SEQUENCE</scope>
    <source>
        <strain evidence="2">VKM Ac-1321</strain>
    </source>
</reference>
<feature type="compositionally biased region" description="Basic and acidic residues" evidence="1">
    <location>
        <begin position="86"/>
        <end position="100"/>
    </location>
</feature>